<feature type="compositionally biased region" description="Basic residues" evidence="9">
    <location>
        <begin position="330"/>
        <end position="339"/>
    </location>
</feature>
<gene>
    <name evidence="8" type="primary">MED6</name>
    <name evidence="10" type="ORF">DDE83_003209</name>
</gene>
<comment type="similarity">
    <text evidence="2 8">Belongs to the Mediator complex subunit 6 family.</text>
</comment>
<keyword evidence="8" id="KW-0010">Activator</keyword>
<protein>
    <recommendedName>
        <fullName evidence="3 8">Mediator of RNA polymerase II transcription subunit 6</fullName>
    </recommendedName>
    <alternativeName>
        <fullName evidence="7 8">Mediator complex subunit 6</fullName>
    </alternativeName>
</protein>
<comment type="caution">
    <text evidence="10">The sequence shown here is derived from an EMBL/GenBank/DDBJ whole genome shotgun (WGS) entry which is preliminary data.</text>
</comment>
<feature type="compositionally biased region" description="Low complexity" evidence="9">
    <location>
        <begin position="206"/>
        <end position="221"/>
    </location>
</feature>
<evidence type="ECO:0000313" key="11">
    <source>
        <dbReference type="Proteomes" id="UP000249619"/>
    </source>
</evidence>
<dbReference type="EMBL" id="QGDH01000035">
    <property type="protein sequence ID" value="RAR13478.1"/>
    <property type="molecule type" value="Genomic_DNA"/>
</dbReference>
<evidence type="ECO:0000256" key="6">
    <source>
        <dbReference type="ARBA" id="ARBA00023242"/>
    </source>
</evidence>
<dbReference type="Pfam" id="PF04934">
    <property type="entry name" value="Med6"/>
    <property type="match status" value="1"/>
</dbReference>
<evidence type="ECO:0000256" key="1">
    <source>
        <dbReference type="ARBA" id="ARBA00004123"/>
    </source>
</evidence>
<reference evidence="11" key="1">
    <citation type="submission" date="2018-05" db="EMBL/GenBank/DDBJ databases">
        <title>Draft genome sequence of Stemphylium lycopersici strain CIDEFI 213.</title>
        <authorList>
            <person name="Medina R."/>
            <person name="Franco M.E.E."/>
            <person name="Lucentini C.G."/>
            <person name="Saparrat M.C.N."/>
            <person name="Balatti P.A."/>
        </authorList>
    </citation>
    <scope>NUCLEOTIDE SEQUENCE [LARGE SCALE GENOMIC DNA]</scope>
    <source>
        <strain evidence="11">CIDEFI 213</strain>
    </source>
</reference>
<keyword evidence="5 8" id="KW-0804">Transcription</keyword>
<keyword evidence="11" id="KW-1185">Reference proteome</keyword>
<dbReference type="AlphaFoldDB" id="A0A364N831"/>
<name>A0A364N831_STELY</name>
<feature type="region of interest" description="Disordered" evidence="9">
    <location>
        <begin position="272"/>
        <end position="291"/>
    </location>
</feature>
<feature type="region of interest" description="Disordered" evidence="9">
    <location>
        <begin position="191"/>
        <end position="221"/>
    </location>
</feature>
<feature type="compositionally biased region" description="Low complexity" evidence="9">
    <location>
        <begin position="276"/>
        <end position="290"/>
    </location>
</feature>
<evidence type="ECO:0000256" key="5">
    <source>
        <dbReference type="ARBA" id="ARBA00023163"/>
    </source>
</evidence>
<dbReference type="OrthoDB" id="344220at2759"/>
<comment type="function">
    <text evidence="8">Component of the Mediator complex, a coactivator involved in the regulated transcription of nearly all RNA polymerase II-dependent genes. Mediator functions as a bridge to convey information from gene-specific regulatory proteins to the basal RNA polymerase II transcription machinery. Mediator is recruited to promoters by direct interactions with regulatory proteins and serves as a scaffold for the assembly of a functional preinitiation complex with RNA polymerase II and the general transcription factors.</text>
</comment>
<comment type="subcellular location">
    <subcellularLocation>
        <location evidence="1 8">Nucleus</location>
    </subcellularLocation>
</comment>
<accession>A0A364N831</accession>
<sequence>MPPPMPPPDEQEFDQPQLIGGLPTPDLHAGNNLFWYFTSSPWFDSECINIDVYLNLRQNDPLVAEKIMNDPKLWQQRLDDQLEGTQYVIAGEGQGDGHPWLLQRQHKVKVTENDKERIENCVEGNWYTHGTKMLMAPSLLDIVQSRLLAVSTRMQQMTELSKNMTHWTPATGYSYFPPSYETAKAAATASRVGSPSLAPTDPDAVGSQSQGTGAAAQATDAAASTTEFSDALLLHSLNLTNAYEDEYMDENPLKGEPGAFVFEGTKTAVNARNKAQEQAAQSAQSAPAAPLKIDTATPSVAPSVVATPKAMATPVAVEGHSRKSSVAPGSKKKKDRRKSQGGLTSPTTPSVPQQQ</sequence>
<dbReference type="PANTHER" id="PTHR13104">
    <property type="entry name" value="MED-6-RELATED"/>
    <property type="match status" value="1"/>
</dbReference>
<evidence type="ECO:0000256" key="8">
    <source>
        <dbReference type="RuleBase" id="RU364143"/>
    </source>
</evidence>
<evidence type="ECO:0000256" key="3">
    <source>
        <dbReference type="ARBA" id="ARBA00020634"/>
    </source>
</evidence>
<dbReference type="Gene3D" id="3.10.450.580">
    <property type="entry name" value="Mediator complex, subunit Med6"/>
    <property type="match status" value="1"/>
</dbReference>
<feature type="region of interest" description="Disordered" evidence="9">
    <location>
        <begin position="312"/>
        <end position="355"/>
    </location>
</feature>
<evidence type="ECO:0000256" key="9">
    <source>
        <dbReference type="SAM" id="MobiDB-lite"/>
    </source>
</evidence>
<organism evidence="10 11">
    <name type="scientific">Stemphylium lycopersici</name>
    <name type="common">Tomato gray leaf spot disease fungus</name>
    <name type="synonym">Thyrospora lycopersici</name>
    <dbReference type="NCBI Taxonomy" id="183478"/>
    <lineage>
        <taxon>Eukaryota</taxon>
        <taxon>Fungi</taxon>
        <taxon>Dikarya</taxon>
        <taxon>Ascomycota</taxon>
        <taxon>Pezizomycotina</taxon>
        <taxon>Dothideomycetes</taxon>
        <taxon>Pleosporomycetidae</taxon>
        <taxon>Pleosporales</taxon>
        <taxon>Pleosporineae</taxon>
        <taxon>Pleosporaceae</taxon>
        <taxon>Stemphylium</taxon>
    </lineage>
</organism>
<keyword evidence="4 8" id="KW-0805">Transcription regulation</keyword>
<evidence type="ECO:0000313" key="10">
    <source>
        <dbReference type="EMBL" id="RAR13478.1"/>
    </source>
</evidence>
<evidence type="ECO:0000256" key="4">
    <source>
        <dbReference type="ARBA" id="ARBA00023015"/>
    </source>
</evidence>
<dbReference type="GO" id="GO:0003712">
    <property type="term" value="F:transcription coregulator activity"/>
    <property type="evidence" value="ECO:0007669"/>
    <property type="project" value="InterPro"/>
</dbReference>
<keyword evidence="6 8" id="KW-0539">Nucleus</keyword>
<evidence type="ECO:0000256" key="7">
    <source>
        <dbReference type="ARBA" id="ARBA00031259"/>
    </source>
</evidence>
<dbReference type="GO" id="GO:0016592">
    <property type="term" value="C:mediator complex"/>
    <property type="evidence" value="ECO:0007669"/>
    <property type="project" value="InterPro"/>
</dbReference>
<dbReference type="Proteomes" id="UP000249619">
    <property type="component" value="Unassembled WGS sequence"/>
</dbReference>
<dbReference type="GO" id="GO:0006357">
    <property type="term" value="P:regulation of transcription by RNA polymerase II"/>
    <property type="evidence" value="ECO:0007669"/>
    <property type="project" value="InterPro"/>
</dbReference>
<feature type="compositionally biased region" description="Polar residues" evidence="9">
    <location>
        <begin position="341"/>
        <end position="355"/>
    </location>
</feature>
<dbReference type="InterPro" id="IPR038566">
    <property type="entry name" value="Mediator_Med6_sf"/>
</dbReference>
<comment type="subunit">
    <text evidence="8">Component of the Mediator complex.</text>
</comment>
<evidence type="ECO:0000256" key="2">
    <source>
        <dbReference type="ARBA" id="ARBA00007526"/>
    </source>
</evidence>
<proteinExistence type="inferred from homology"/>
<dbReference type="InterPro" id="IPR007018">
    <property type="entry name" value="Mediator_Med6"/>
</dbReference>
<dbReference type="STRING" id="183478.A0A364N831"/>